<evidence type="ECO:0000256" key="1">
    <source>
        <dbReference type="ARBA" id="ARBA00023110"/>
    </source>
</evidence>
<reference evidence="7" key="1">
    <citation type="submission" date="2010-05" db="EMBL/GenBank/DDBJ databases">
        <title>The complete genome of Truepera radiovictris DSM 17093.</title>
        <authorList>
            <consortium name="US DOE Joint Genome Institute (JGI-PGF)"/>
            <person name="Lucas S."/>
            <person name="Copeland A."/>
            <person name="Lapidus A."/>
            <person name="Glavina del Rio T."/>
            <person name="Dalin E."/>
            <person name="Tice H."/>
            <person name="Bruce D."/>
            <person name="Goodwin L."/>
            <person name="Pitluck S."/>
            <person name="Kyrpides N."/>
            <person name="Mavromatis K."/>
            <person name="Ovchinnikova G."/>
            <person name="Munk A.C."/>
            <person name="Detter J.C."/>
            <person name="Han C."/>
            <person name="Tapia R."/>
            <person name="Land M."/>
            <person name="Hauser L."/>
            <person name="Markowitz V."/>
            <person name="Cheng J.-F."/>
            <person name="Hugenholtz P."/>
            <person name="Woyke T."/>
            <person name="Wu D."/>
            <person name="Tindall B."/>
            <person name="Pomrenke H.G."/>
            <person name="Brambilla E."/>
            <person name="Klenk H.-P."/>
            <person name="Eisen J.A."/>
        </authorList>
    </citation>
    <scope>NUCLEOTIDE SEQUENCE [LARGE SCALE GENOMIC DNA]</scope>
    <source>
        <strain evidence="7">DSM 17093 / CIP 108686 / LMG 22925 / RQ-24</strain>
    </source>
</reference>
<dbReference type="OrthoDB" id="9807797at2"/>
<dbReference type="GO" id="GO:0003755">
    <property type="term" value="F:peptidyl-prolyl cis-trans isomerase activity"/>
    <property type="evidence" value="ECO:0007669"/>
    <property type="project" value="UniProtKB-UniRule"/>
</dbReference>
<dbReference type="PANTHER" id="PTHR45625">
    <property type="entry name" value="PEPTIDYL-PROLYL CIS-TRANS ISOMERASE-RELATED"/>
    <property type="match status" value="1"/>
</dbReference>
<dbReference type="PANTHER" id="PTHR45625:SF4">
    <property type="entry name" value="PEPTIDYLPROLYL ISOMERASE DOMAIN AND WD REPEAT-CONTAINING PROTEIN 1"/>
    <property type="match status" value="1"/>
</dbReference>
<dbReference type="InterPro" id="IPR029000">
    <property type="entry name" value="Cyclophilin-like_dom_sf"/>
</dbReference>
<sequence length="188" mass="20849">MEQYTADGYRVAEPLSEARTTSFRRADEVLAPGKDYRAVLETSKGRIVVDLFQDDAPRTVNNFVFLARHRFYDGVVFHRVLEDFMAQTGDPTGTGRGGPGYTFGDETDNGRRHDGKGVLSMANAGPDTNGSQFFITFTATPWLDGKHTVFGRVLEGEAVLDALQRVDPSRGARVQPDTLERVYILESL</sequence>
<comment type="function">
    <text evidence="3">PPIases accelerate the folding of proteins. It catalyzes the cis-trans isomerization of proline imidic peptide bonds in oligopeptides.</text>
</comment>
<dbReference type="HOGENOM" id="CLU_012062_16_3_0"/>
<dbReference type="InterPro" id="IPR002130">
    <property type="entry name" value="Cyclophilin-type_PPIase_dom"/>
</dbReference>
<dbReference type="KEGG" id="tra:Trad_2130"/>
<dbReference type="InterPro" id="IPR020892">
    <property type="entry name" value="Cyclophilin-type_PPIase_CS"/>
</dbReference>
<feature type="compositionally biased region" description="Gly residues" evidence="4">
    <location>
        <begin position="92"/>
        <end position="101"/>
    </location>
</feature>
<dbReference type="eggNOG" id="COG0652">
    <property type="taxonomic scope" value="Bacteria"/>
</dbReference>
<dbReference type="PROSITE" id="PS00170">
    <property type="entry name" value="CSA_PPIASE_1"/>
    <property type="match status" value="1"/>
</dbReference>
<evidence type="ECO:0000313" key="7">
    <source>
        <dbReference type="Proteomes" id="UP000000379"/>
    </source>
</evidence>
<dbReference type="STRING" id="649638.Trad_2130"/>
<dbReference type="EC" id="5.2.1.8" evidence="3"/>
<dbReference type="AlphaFoldDB" id="D7CRF5"/>
<comment type="similarity">
    <text evidence="3">Belongs to the cyclophilin-type PPIase family.</text>
</comment>
<gene>
    <name evidence="6" type="ordered locus">Trad_2130</name>
</gene>
<dbReference type="InterPro" id="IPR044666">
    <property type="entry name" value="Cyclophilin_A-like"/>
</dbReference>
<protein>
    <recommendedName>
        <fullName evidence="3">Peptidyl-prolyl cis-trans isomerase</fullName>
        <shortName evidence="3">PPIase</shortName>
        <ecNumber evidence="3">5.2.1.8</ecNumber>
    </recommendedName>
</protein>
<evidence type="ECO:0000313" key="6">
    <source>
        <dbReference type="EMBL" id="ADI15243.1"/>
    </source>
</evidence>
<feature type="region of interest" description="Disordered" evidence="4">
    <location>
        <begin position="87"/>
        <end position="110"/>
    </location>
</feature>
<keyword evidence="1 3" id="KW-0697">Rotamase</keyword>
<organism evidence="6 7">
    <name type="scientific">Truepera radiovictrix (strain DSM 17093 / CIP 108686 / LMG 22925 / RQ-24)</name>
    <dbReference type="NCBI Taxonomy" id="649638"/>
    <lineage>
        <taxon>Bacteria</taxon>
        <taxon>Thermotogati</taxon>
        <taxon>Deinococcota</taxon>
        <taxon>Deinococci</taxon>
        <taxon>Trueperales</taxon>
        <taxon>Trueperaceae</taxon>
        <taxon>Truepera</taxon>
    </lineage>
</organism>
<dbReference type="Pfam" id="PF00160">
    <property type="entry name" value="Pro_isomerase"/>
    <property type="match status" value="1"/>
</dbReference>
<keyword evidence="7" id="KW-1185">Reference proteome</keyword>
<name>D7CRF5_TRURR</name>
<proteinExistence type="inferred from homology"/>
<comment type="catalytic activity">
    <reaction evidence="3">
        <text>[protein]-peptidylproline (omega=180) = [protein]-peptidylproline (omega=0)</text>
        <dbReference type="Rhea" id="RHEA:16237"/>
        <dbReference type="Rhea" id="RHEA-COMP:10747"/>
        <dbReference type="Rhea" id="RHEA-COMP:10748"/>
        <dbReference type="ChEBI" id="CHEBI:83833"/>
        <dbReference type="ChEBI" id="CHEBI:83834"/>
        <dbReference type="EC" id="5.2.1.8"/>
    </reaction>
</comment>
<feature type="domain" description="PPIase cyclophilin-type" evidence="5">
    <location>
        <begin position="45"/>
        <end position="188"/>
    </location>
</feature>
<keyword evidence="2 3" id="KW-0413">Isomerase</keyword>
<evidence type="ECO:0000259" key="5">
    <source>
        <dbReference type="PROSITE" id="PS50072"/>
    </source>
</evidence>
<dbReference type="PROSITE" id="PS50072">
    <property type="entry name" value="CSA_PPIASE_2"/>
    <property type="match status" value="1"/>
</dbReference>
<reference evidence="6 7" key="2">
    <citation type="journal article" date="2011" name="Stand. Genomic Sci.">
        <title>Complete genome sequence of Truepera radiovictrix type strain (RQ-24).</title>
        <authorList>
            <person name="Ivanova N."/>
            <person name="Rohde C."/>
            <person name="Munk C."/>
            <person name="Nolan M."/>
            <person name="Lucas S."/>
            <person name="Del Rio T.G."/>
            <person name="Tice H."/>
            <person name="Deshpande S."/>
            <person name="Cheng J.F."/>
            <person name="Tapia R."/>
            <person name="Han C."/>
            <person name="Goodwin L."/>
            <person name="Pitluck S."/>
            <person name="Liolios K."/>
            <person name="Mavromatis K."/>
            <person name="Mikhailova N."/>
            <person name="Pati A."/>
            <person name="Chen A."/>
            <person name="Palaniappan K."/>
            <person name="Land M."/>
            <person name="Hauser L."/>
            <person name="Chang Y.J."/>
            <person name="Jeffries C.D."/>
            <person name="Brambilla E."/>
            <person name="Rohde M."/>
            <person name="Goker M."/>
            <person name="Tindall B.J."/>
            <person name="Woyke T."/>
            <person name="Bristow J."/>
            <person name="Eisen J.A."/>
            <person name="Markowitz V."/>
            <person name="Hugenholtz P."/>
            <person name="Kyrpides N.C."/>
            <person name="Klenk H.P."/>
            <person name="Lapidus A."/>
        </authorList>
    </citation>
    <scope>NUCLEOTIDE SEQUENCE [LARGE SCALE GENOMIC DNA]</scope>
    <source>
        <strain evidence="7">DSM 17093 / CIP 108686 / LMG 22925 / RQ-24</strain>
    </source>
</reference>
<dbReference type="Proteomes" id="UP000000379">
    <property type="component" value="Chromosome"/>
</dbReference>
<dbReference type="EMBL" id="CP002049">
    <property type="protein sequence ID" value="ADI15243.1"/>
    <property type="molecule type" value="Genomic_DNA"/>
</dbReference>
<dbReference type="SUPFAM" id="SSF50891">
    <property type="entry name" value="Cyclophilin-like"/>
    <property type="match status" value="1"/>
</dbReference>
<dbReference type="CDD" id="cd00317">
    <property type="entry name" value="cyclophilin"/>
    <property type="match status" value="1"/>
</dbReference>
<dbReference type="RefSeq" id="WP_013178607.1">
    <property type="nucleotide sequence ID" value="NC_014221.1"/>
</dbReference>
<accession>D7CRF5</accession>
<dbReference type="Gene3D" id="2.40.100.10">
    <property type="entry name" value="Cyclophilin-like"/>
    <property type="match status" value="1"/>
</dbReference>
<dbReference type="GO" id="GO:0006457">
    <property type="term" value="P:protein folding"/>
    <property type="evidence" value="ECO:0007669"/>
    <property type="project" value="InterPro"/>
</dbReference>
<evidence type="ECO:0000256" key="3">
    <source>
        <dbReference type="RuleBase" id="RU363019"/>
    </source>
</evidence>
<evidence type="ECO:0000256" key="4">
    <source>
        <dbReference type="SAM" id="MobiDB-lite"/>
    </source>
</evidence>
<dbReference type="PRINTS" id="PR00153">
    <property type="entry name" value="CSAPPISMRASE"/>
</dbReference>
<evidence type="ECO:0000256" key="2">
    <source>
        <dbReference type="ARBA" id="ARBA00023235"/>
    </source>
</evidence>